<sequence length="44" mass="5048">MCINCVAPTRRSPALLCFTRIIHFLYLLPGVSLCFMHDYATLFV</sequence>
<dbReference type="EMBL" id="AEDQ01000007">
    <property type="protein sequence ID" value="EFL44648.1"/>
    <property type="molecule type" value="Genomic_DNA"/>
</dbReference>
<protein>
    <submittedName>
        <fullName evidence="2">Uncharacterized protein</fullName>
    </submittedName>
</protein>
<reference evidence="2 3" key="1">
    <citation type="submission" date="2010-08" db="EMBL/GenBank/DDBJ databases">
        <authorList>
            <person name="Durkin A.S."/>
            <person name="Madupu R."/>
            <person name="Torralba M."/>
            <person name="Gillis M."/>
            <person name="Methe B."/>
            <person name="Sutton G."/>
            <person name="Nelson K.E."/>
        </authorList>
    </citation>
    <scope>NUCLEOTIDE SEQUENCE [LARGE SCALE GENOMIC DNA]</scope>
    <source>
        <strain evidence="2 3">PB189-T1-4</strain>
    </source>
</reference>
<keyword evidence="1" id="KW-1133">Transmembrane helix</keyword>
<organism evidence="2 3">
    <name type="scientific">Fannyhessea vaginae PB189-T1-4</name>
    <dbReference type="NCBI Taxonomy" id="866774"/>
    <lineage>
        <taxon>Bacteria</taxon>
        <taxon>Bacillati</taxon>
        <taxon>Actinomycetota</taxon>
        <taxon>Coriobacteriia</taxon>
        <taxon>Coriobacteriales</taxon>
        <taxon>Atopobiaceae</taxon>
        <taxon>Fannyhessea</taxon>
    </lineage>
</organism>
<evidence type="ECO:0000313" key="2">
    <source>
        <dbReference type="EMBL" id="EFL44648.1"/>
    </source>
</evidence>
<gene>
    <name evidence="2" type="ORF">HMPREF9248_0030</name>
</gene>
<keyword evidence="1" id="KW-0812">Transmembrane</keyword>
<keyword evidence="1" id="KW-0472">Membrane</keyword>
<keyword evidence="3" id="KW-1185">Reference proteome</keyword>
<comment type="caution">
    <text evidence="2">The sequence shown here is derived from an EMBL/GenBank/DDBJ whole genome shotgun (WGS) entry which is preliminary data.</text>
</comment>
<accession>A0ABN0B1P2</accession>
<proteinExistence type="predicted"/>
<feature type="transmembrane region" description="Helical" evidence="1">
    <location>
        <begin position="21"/>
        <end position="40"/>
    </location>
</feature>
<name>A0ABN0B1P2_9ACTN</name>
<evidence type="ECO:0000256" key="1">
    <source>
        <dbReference type="SAM" id="Phobius"/>
    </source>
</evidence>
<evidence type="ECO:0000313" key="3">
    <source>
        <dbReference type="Proteomes" id="UP000004431"/>
    </source>
</evidence>
<dbReference type="Proteomes" id="UP000004431">
    <property type="component" value="Unassembled WGS sequence"/>
</dbReference>